<feature type="region of interest" description="Disordered" evidence="1">
    <location>
        <begin position="541"/>
        <end position="565"/>
    </location>
</feature>
<gene>
    <name evidence="3" type="ORF">CCAM_LOCUS12848</name>
</gene>
<sequence length="1910" mass="214054">MAGRRTRRNTAASAQSTVRSDNPEQGMIVPVNGLETALNNVANMMANIMERLDKALPGPSGIRDIPAGQPRQVLRTASSPILQELHDPEEVERERRAIARRRAEELARNSKVNEDRAKDASRIVGDGNENPRGSIFERISRQKAHVSERLGKNPDKAPQGWIRPQASQVASSNREPRQRNGRGGIQAPVRSMVNLEEDEVQSQARVPAPWHLGPPVPETGEFQDLRQQIREMQRKINKGRVFTTRTNTPLAPEIFAEPYPQGFKMSFVKRYDGESDPQEHINSYVQVMIVVDASDALMCRCFLQIVDSKVADWANHIPAGSIRTWDELGLRFLENFAGNCRPKKHFTHLASVRQKHGESLKNFLIRWRKESREVEGTDDKSRLAMFTAALQDGLLHTDLTTHPPDTFEEAMVRAGRYVTLEERKEETKEKTPKEEEKTGNKKPFKNKKQGFPDGPRGTSPGTSEKHKSANPVFTLPVAEVMAHAAQQGLMTYPTYSQKVCNVEDTRKWCAYHRKNDHNTEDCYTLKNEMARLIRRGHLKKFVQDRDAGNPGNAPNGKRRDKEKRHHGCNFIIGGNTGGDSAASRKKWANAAMVNKVLVPEGKKLKTEPIVFSNVDLPETGVPHRDALVITIDIMDLLIHKTLVDTGSSVNIIYMDTYKALGLTRDELSPIKTPLTGFTGDSIEPEGVITLPVEIGDTKATRKLDMEFVVVGIISSTNIILGRPGLEDLECVISPRHLCIKFPTSHGVGIARGSQRVSRAWYLKATKQPVKYDTQVGEVTAQLLRAEEKRPRVEVASDIEELELEPGMPGRFVRIGKGLGAELRSRVISVLRRFTKVFAWSPADMPGLDHKIAVHRLNVLRDAKPILHIAYVEVQEIRLIRDTPVIMLAFQTQQVYCVHNELGSIEERGKQIDRQLLAHTSTMQTLKQSMEQLQHHFGYLFSRLEKNPATGFMTPRTGGGNGPDPVPLMSKLKLEMPKTDGADPLGWLFKAHEYFVFYGITDEARLPAVSLMLEGPALDWFRWRQRNALVTSWADFVAQFKLRFDPLSYVDYFRLLSKVHQTGSVLDYQQAFERVLVNVNGVAEPNLQSLFHAGLKPHLQHEIMLLKPGSLSASFALARELEVKYTAWTTAMPQRKGNFRDHVGSKPQTPTSNLPLLPSPGTKPPLTAKPKAGLPVRRLSYAERKERDAKDLCYNYDPTEPPDDTVLAADVSSLHSLVTAPRSLRLSGMINMVVVDVLIDGGSTHNFVHPSIIERAQLPVTDVPPFRVYVGNGEFLVCSRQSLQVPLLLQGFQFYVDINVLPIHGQDMVLGVQWLQLLGRVTHDYAKLVMDFTWQGKLVTLRGDPISPKPLSLHHFHGLCTTNQVAACFEQVISPSTPASTTASLPPSRGSSVILVVVDHLSKYAHFGELPGDFDAHRTAFLFTDMVVKLHGIPKSIVSDHDKIFTSAFWKELHALSGTTLKHNTVFHPQTDGQTEVLNRTLEQYLRAFAHAKPKRWTVLLPWAEYSVNTSYHHGLQMTPFQAVYGRAPPELIPYSCGSGRVQAVDDILGEWDALLRLLRLNLELAQHRMKQMVDGKRRDVEFNVGDLLQEGGDSAQPLALPPELVDGQAPALPVKILDRRRVLHNGGAVDQFLVQWSDGGVADASWELAETMQRNFPHLHLEDKVIPEVGESVMDTEQHEETQRTLEASLADTIRITMELVEAEDVQPLWRLNEMHQFGVIAVKYILISEPNYKKWSRLFRLLLLRFNLMGYLDGTIVTKSADDAEWFQFDALLQGWILSTVSDEHARAMQLEHRFRTTVKGTKTINEYCHTLKNLADYLDDVDAPVTEHALVLQVLQGLPHDIRGQVHFLQYQKPFPTLLEVRSALLLVEQQQADTLPNTGPSTALLSLSGGGDSNMAGGGQSRQGSSG</sequence>
<feature type="domain" description="Integrase catalytic" evidence="2">
    <location>
        <begin position="1370"/>
        <end position="1527"/>
    </location>
</feature>
<dbReference type="CDD" id="cd00303">
    <property type="entry name" value="retropepsin_like"/>
    <property type="match status" value="2"/>
</dbReference>
<feature type="compositionally biased region" description="Polar residues" evidence="1">
    <location>
        <begin position="9"/>
        <end position="20"/>
    </location>
</feature>
<name>A0A484L439_9ASTE</name>
<dbReference type="OrthoDB" id="1749531at2759"/>
<feature type="compositionally biased region" description="Basic and acidic residues" evidence="1">
    <location>
        <begin position="145"/>
        <end position="155"/>
    </location>
</feature>
<dbReference type="InterPro" id="IPR001584">
    <property type="entry name" value="Integrase_cat-core"/>
</dbReference>
<feature type="compositionally biased region" description="Gly residues" evidence="1">
    <location>
        <begin position="1891"/>
        <end position="1910"/>
    </location>
</feature>
<dbReference type="InterPro" id="IPR036397">
    <property type="entry name" value="RNaseH_sf"/>
</dbReference>
<organism evidence="3 4">
    <name type="scientific">Cuscuta campestris</name>
    <dbReference type="NCBI Taxonomy" id="132261"/>
    <lineage>
        <taxon>Eukaryota</taxon>
        <taxon>Viridiplantae</taxon>
        <taxon>Streptophyta</taxon>
        <taxon>Embryophyta</taxon>
        <taxon>Tracheophyta</taxon>
        <taxon>Spermatophyta</taxon>
        <taxon>Magnoliopsida</taxon>
        <taxon>eudicotyledons</taxon>
        <taxon>Gunneridae</taxon>
        <taxon>Pentapetalae</taxon>
        <taxon>asterids</taxon>
        <taxon>lamiids</taxon>
        <taxon>Solanales</taxon>
        <taxon>Convolvulaceae</taxon>
        <taxon>Cuscuteae</taxon>
        <taxon>Cuscuta</taxon>
        <taxon>Cuscuta subgen. Grammica</taxon>
        <taxon>Cuscuta sect. Cleistogrammica</taxon>
    </lineage>
</organism>
<feature type="compositionally biased region" description="Basic and acidic residues" evidence="1">
    <location>
        <begin position="105"/>
        <end position="121"/>
    </location>
</feature>
<feature type="region of interest" description="Disordered" evidence="1">
    <location>
        <begin position="105"/>
        <end position="187"/>
    </location>
</feature>
<dbReference type="PANTHER" id="PTHR33240:SF15">
    <property type="entry name" value="GAG-PRO-LIKE PROTEIN"/>
    <property type="match status" value="1"/>
</dbReference>
<feature type="compositionally biased region" description="Low complexity" evidence="1">
    <location>
        <begin position="1146"/>
        <end position="1155"/>
    </location>
</feature>
<dbReference type="Pfam" id="PF08284">
    <property type="entry name" value="RVP_2"/>
    <property type="match status" value="1"/>
</dbReference>
<evidence type="ECO:0000256" key="1">
    <source>
        <dbReference type="SAM" id="MobiDB-lite"/>
    </source>
</evidence>
<feature type="compositionally biased region" description="Polar residues" evidence="1">
    <location>
        <begin position="1879"/>
        <end position="1888"/>
    </location>
</feature>
<dbReference type="Pfam" id="PF03732">
    <property type="entry name" value="Retrotrans_gag"/>
    <property type="match status" value="2"/>
</dbReference>
<keyword evidence="4" id="KW-1185">Reference proteome</keyword>
<feature type="region of interest" description="Disordered" evidence="1">
    <location>
        <begin position="1"/>
        <end position="27"/>
    </location>
</feature>
<dbReference type="Gene3D" id="2.40.70.10">
    <property type="entry name" value="Acid Proteases"/>
    <property type="match status" value="2"/>
</dbReference>
<evidence type="ECO:0000259" key="2">
    <source>
        <dbReference type="PROSITE" id="PS50994"/>
    </source>
</evidence>
<evidence type="ECO:0000313" key="3">
    <source>
        <dbReference type="EMBL" id="VFQ71072.1"/>
    </source>
</evidence>
<dbReference type="InterPro" id="IPR016197">
    <property type="entry name" value="Chromo-like_dom_sf"/>
</dbReference>
<reference evidence="3 4" key="1">
    <citation type="submission" date="2018-04" db="EMBL/GenBank/DDBJ databases">
        <authorList>
            <person name="Vogel A."/>
        </authorList>
    </citation>
    <scope>NUCLEOTIDE SEQUENCE [LARGE SCALE GENOMIC DNA]</scope>
</reference>
<feature type="region of interest" description="Disordered" evidence="1">
    <location>
        <begin position="1135"/>
        <end position="1170"/>
    </location>
</feature>
<dbReference type="Gene3D" id="3.10.450.240">
    <property type="match status" value="1"/>
</dbReference>
<accession>A0A484L439</accession>
<proteinExistence type="predicted"/>
<feature type="compositionally biased region" description="Basic and acidic residues" evidence="1">
    <location>
        <begin position="419"/>
        <end position="439"/>
    </location>
</feature>
<dbReference type="SUPFAM" id="SSF50630">
    <property type="entry name" value="Acid proteases"/>
    <property type="match status" value="2"/>
</dbReference>
<dbReference type="EMBL" id="OOIL02000990">
    <property type="protein sequence ID" value="VFQ71072.1"/>
    <property type="molecule type" value="Genomic_DNA"/>
</dbReference>
<protein>
    <recommendedName>
        <fullName evidence="2">Integrase catalytic domain-containing protein</fullName>
    </recommendedName>
</protein>
<dbReference type="InterPro" id="IPR012337">
    <property type="entry name" value="RNaseH-like_sf"/>
</dbReference>
<dbReference type="InterPro" id="IPR005162">
    <property type="entry name" value="Retrotrans_gag_dom"/>
</dbReference>
<dbReference type="GO" id="GO:0003676">
    <property type="term" value="F:nucleic acid binding"/>
    <property type="evidence" value="ECO:0007669"/>
    <property type="project" value="InterPro"/>
</dbReference>
<dbReference type="SUPFAM" id="SSF54160">
    <property type="entry name" value="Chromo domain-like"/>
    <property type="match status" value="1"/>
</dbReference>
<dbReference type="PROSITE" id="PS50994">
    <property type="entry name" value="INTEGRASE"/>
    <property type="match status" value="1"/>
</dbReference>
<dbReference type="SUPFAM" id="SSF53098">
    <property type="entry name" value="Ribonuclease H-like"/>
    <property type="match status" value="1"/>
</dbReference>
<feature type="region of interest" description="Disordered" evidence="1">
    <location>
        <begin position="418"/>
        <end position="469"/>
    </location>
</feature>
<dbReference type="Gene3D" id="3.30.420.10">
    <property type="entry name" value="Ribonuclease H-like superfamily/Ribonuclease H"/>
    <property type="match status" value="1"/>
</dbReference>
<dbReference type="GO" id="GO:0015074">
    <property type="term" value="P:DNA integration"/>
    <property type="evidence" value="ECO:0007669"/>
    <property type="project" value="InterPro"/>
</dbReference>
<dbReference type="PANTHER" id="PTHR33240">
    <property type="entry name" value="OS08G0508500 PROTEIN"/>
    <property type="match status" value="1"/>
</dbReference>
<dbReference type="Proteomes" id="UP000595140">
    <property type="component" value="Unassembled WGS sequence"/>
</dbReference>
<dbReference type="InterPro" id="IPR021109">
    <property type="entry name" value="Peptidase_aspartic_dom_sf"/>
</dbReference>
<feature type="compositionally biased region" description="Basic residues" evidence="1">
    <location>
        <begin position="556"/>
        <end position="565"/>
    </location>
</feature>
<feature type="region of interest" description="Disordered" evidence="1">
    <location>
        <begin position="1879"/>
        <end position="1910"/>
    </location>
</feature>
<evidence type="ECO:0000313" key="4">
    <source>
        <dbReference type="Proteomes" id="UP000595140"/>
    </source>
</evidence>